<evidence type="ECO:0000313" key="7">
    <source>
        <dbReference type="EMBL" id="SMD32774.1"/>
    </source>
</evidence>
<keyword evidence="5" id="KW-0998">Cell outer membrane</keyword>
<evidence type="ECO:0000256" key="1">
    <source>
        <dbReference type="ARBA" id="ARBA00004442"/>
    </source>
</evidence>
<protein>
    <submittedName>
        <fullName evidence="7">SusD family protein</fullName>
    </submittedName>
</protein>
<dbReference type="InterPro" id="IPR012944">
    <property type="entry name" value="SusD_RagB_dom"/>
</dbReference>
<dbReference type="Gene3D" id="1.25.40.10">
    <property type="entry name" value="Tetratricopeptide repeat domain"/>
    <property type="match status" value="1"/>
</dbReference>
<feature type="domain" description="RagB/SusD" evidence="6">
    <location>
        <begin position="280"/>
        <end position="534"/>
    </location>
</feature>
<dbReference type="STRING" id="692418.SAMN04488029_1125"/>
<evidence type="ECO:0000256" key="2">
    <source>
        <dbReference type="ARBA" id="ARBA00006275"/>
    </source>
</evidence>
<evidence type="ECO:0000256" key="3">
    <source>
        <dbReference type="ARBA" id="ARBA00022729"/>
    </source>
</evidence>
<dbReference type="PROSITE" id="PS51257">
    <property type="entry name" value="PROKAR_LIPOPROTEIN"/>
    <property type="match status" value="1"/>
</dbReference>
<evidence type="ECO:0000259" key="6">
    <source>
        <dbReference type="Pfam" id="PF07980"/>
    </source>
</evidence>
<dbReference type="EMBL" id="FWYF01000001">
    <property type="protein sequence ID" value="SMD32774.1"/>
    <property type="molecule type" value="Genomic_DNA"/>
</dbReference>
<evidence type="ECO:0000256" key="5">
    <source>
        <dbReference type="ARBA" id="ARBA00023237"/>
    </source>
</evidence>
<comment type="similarity">
    <text evidence="2">Belongs to the SusD family.</text>
</comment>
<organism evidence="7 8">
    <name type="scientific">Reichenbachiella faecimaris</name>
    <dbReference type="NCBI Taxonomy" id="692418"/>
    <lineage>
        <taxon>Bacteria</taxon>
        <taxon>Pseudomonadati</taxon>
        <taxon>Bacteroidota</taxon>
        <taxon>Cytophagia</taxon>
        <taxon>Cytophagales</taxon>
        <taxon>Reichenbachiellaceae</taxon>
        <taxon>Reichenbachiella</taxon>
    </lineage>
</organism>
<dbReference type="AlphaFoldDB" id="A0A1W2G8E7"/>
<dbReference type="Gene3D" id="1.25.40.390">
    <property type="match status" value="1"/>
</dbReference>
<keyword evidence="4" id="KW-0472">Membrane</keyword>
<keyword evidence="8" id="KW-1185">Reference proteome</keyword>
<dbReference type="GO" id="GO:0009279">
    <property type="term" value="C:cell outer membrane"/>
    <property type="evidence" value="ECO:0007669"/>
    <property type="project" value="UniProtKB-SubCell"/>
</dbReference>
<dbReference type="Pfam" id="PF07980">
    <property type="entry name" value="SusD_RagB"/>
    <property type="match status" value="1"/>
</dbReference>
<sequence>MIRTNKNIATVLAMVALFSCTDLEPKIINFTKGNEYLAESAEALREDPTLTTGFIEPIYTPLYQWNGERNIYALTESSTDEMVTPTRGTDWYDNGIWIAMHQHTWTAENSIVANGWNDISQGVARCYEVFTNLVNMSADDINFREDLKPYLAEVRTMRAYYMWQYIDMFGVLPFLNDQLFPDVMNRVDGTNYIINELEESIPDMFGKEDGVEVGKAVKQTAQALLAKVYLNRAIYEGRSVTDADMDQVIANCDAVINSGQYSLGADYFDLFENNNDNSSETILALLNSGEVGRGFDSQAHTFMSLHYNQSVNNGQPWNGMCVPPEFFYAWDTDGNNSNGIQTTDTRFQDDRYLDATGLHLGFLYGQQVDSDGVDLEDRIGNPLIFNPDLDDITKAKEADGVRVVKWAPDQDAAIPQWMDNDVALLRYADVILMKAEALWRKGSDGAALTLINQVKTQRGANNISSISSDGSEILAERGYELYWEGHRRTDLIRFGKFTSGTWWAKEASGDFRNVYPIPVTALSANDKLEQNPGYN</sequence>
<comment type="subcellular location">
    <subcellularLocation>
        <location evidence="1">Cell outer membrane</location>
    </subcellularLocation>
</comment>
<dbReference type="Gene3D" id="1.10.3780.10">
    <property type="entry name" value="SusD-like"/>
    <property type="match status" value="1"/>
</dbReference>
<name>A0A1W2G8E7_REIFA</name>
<dbReference type="RefSeq" id="WP_084371417.1">
    <property type="nucleotide sequence ID" value="NZ_FWYF01000001.1"/>
</dbReference>
<dbReference type="OrthoDB" id="9792139at2"/>
<proteinExistence type="inferred from homology"/>
<accession>A0A1W2G8E7</accession>
<reference evidence="7 8" key="1">
    <citation type="submission" date="2017-04" db="EMBL/GenBank/DDBJ databases">
        <authorList>
            <person name="Afonso C.L."/>
            <person name="Miller P.J."/>
            <person name="Scott M.A."/>
            <person name="Spackman E."/>
            <person name="Goraichik I."/>
            <person name="Dimitrov K.M."/>
            <person name="Suarez D.L."/>
            <person name="Swayne D.E."/>
        </authorList>
    </citation>
    <scope>NUCLEOTIDE SEQUENCE [LARGE SCALE GENOMIC DNA]</scope>
    <source>
        <strain evidence="7 8">DSM 26133</strain>
    </source>
</reference>
<dbReference type="InterPro" id="IPR011990">
    <property type="entry name" value="TPR-like_helical_dom_sf"/>
</dbReference>
<dbReference type="SUPFAM" id="SSF48452">
    <property type="entry name" value="TPR-like"/>
    <property type="match status" value="1"/>
</dbReference>
<dbReference type="Proteomes" id="UP000192472">
    <property type="component" value="Unassembled WGS sequence"/>
</dbReference>
<keyword evidence="3" id="KW-0732">Signal</keyword>
<evidence type="ECO:0000256" key="4">
    <source>
        <dbReference type="ARBA" id="ARBA00023136"/>
    </source>
</evidence>
<evidence type="ECO:0000313" key="8">
    <source>
        <dbReference type="Proteomes" id="UP000192472"/>
    </source>
</evidence>
<gene>
    <name evidence="7" type="ORF">SAMN04488029_1125</name>
</gene>